<sequence length="136" mass="15398">MQQFFNSLYTISIGLLYDRKTPLYGLYKAEIFNTVGFNTLLVALALVLVFYYIFNYRIAPLTHLGLYRPQHWLLVLVGAAGLGALLAWRGSLALGATPDPYLRYFIIVNTVIAPLWFALLSLALKWGSTHARRTPF</sequence>
<keyword evidence="3" id="KW-1185">Reference proteome</keyword>
<feature type="transmembrane region" description="Helical" evidence="1">
    <location>
        <begin position="101"/>
        <end position="124"/>
    </location>
</feature>
<evidence type="ECO:0000256" key="1">
    <source>
        <dbReference type="SAM" id="Phobius"/>
    </source>
</evidence>
<keyword evidence="1" id="KW-0812">Transmembrane</keyword>
<proteinExistence type="predicted"/>
<keyword evidence="1" id="KW-1133">Transmembrane helix</keyword>
<reference evidence="2 3" key="1">
    <citation type="submission" date="2020-04" db="EMBL/GenBank/DDBJ databases">
        <title>Hymenobacter polaris sp. nov., isolated from Arctic soil.</title>
        <authorList>
            <person name="Dahal R.H."/>
        </authorList>
    </citation>
    <scope>NUCLEOTIDE SEQUENCE [LARGE SCALE GENOMIC DNA]</scope>
    <source>
        <strain evidence="2 3">RP-2-7</strain>
    </source>
</reference>
<accession>A0A7Y0AEG4</accession>
<feature type="transmembrane region" description="Helical" evidence="1">
    <location>
        <begin position="72"/>
        <end position="89"/>
    </location>
</feature>
<organism evidence="2 3">
    <name type="scientific">Hymenobacter polaris</name>
    <dbReference type="NCBI Taxonomy" id="2682546"/>
    <lineage>
        <taxon>Bacteria</taxon>
        <taxon>Pseudomonadati</taxon>
        <taxon>Bacteroidota</taxon>
        <taxon>Cytophagia</taxon>
        <taxon>Cytophagales</taxon>
        <taxon>Hymenobacteraceae</taxon>
        <taxon>Hymenobacter</taxon>
    </lineage>
</organism>
<gene>
    <name evidence="2" type="ORF">HHL22_11415</name>
</gene>
<dbReference type="AlphaFoldDB" id="A0A7Y0AEG4"/>
<feature type="transmembrane region" description="Helical" evidence="1">
    <location>
        <begin position="31"/>
        <end position="52"/>
    </location>
</feature>
<dbReference type="Proteomes" id="UP000559626">
    <property type="component" value="Unassembled WGS sequence"/>
</dbReference>
<comment type="caution">
    <text evidence="2">The sequence shown here is derived from an EMBL/GenBank/DDBJ whole genome shotgun (WGS) entry which is preliminary data.</text>
</comment>
<dbReference type="RefSeq" id="WP_169531376.1">
    <property type="nucleotide sequence ID" value="NZ_JABBGH010000002.1"/>
</dbReference>
<evidence type="ECO:0000313" key="3">
    <source>
        <dbReference type="Proteomes" id="UP000559626"/>
    </source>
</evidence>
<dbReference type="EMBL" id="JABBGH010000002">
    <property type="protein sequence ID" value="NML65812.1"/>
    <property type="molecule type" value="Genomic_DNA"/>
</dbReference>
<evidence type="ECO:0000313" key="2">
    <source>
        <dbReference type="EMBL" id="NML65812.1"/>
    </source>
</evidence>
<protein>
    <submittedName>
        <fullName evidence="2">Uncharacterized protein</fullName>
    </submittedName>
</protein>
<keyword evidence="1" id="KW-0472">Membrane</keyword>
<name>A0A7Y0AEG4_9BACT</name>